<dbReference type="NCBIfam" id="TIGR02464">
    <property type="entry name" value="ribofla_fusion"/>
    <property type="match status" value="1"/>
</dbReference>
<proteinExistence type="predicted"/>
<dbReference type="InterPro" id="IPR012816">
    <property type="entry name" value="NADAR"/>
</dbReference>
<gene>
    <name evidence="2" type="ORF">OE88DRAFT_1637477</name>
</gene>
<dbReference type="CDD" id="cd15457">
    <property type="entry name" value="NADAR"/>
    <property type="match status" value="1"/>
</dbReference>
<sequence length="166" mass="19070">MPTPVLPQTGSPSTLEPVRFNMMTGHDGFLPHSPHRVLYQGELYPSAFHLFEALKFLRNERHDIAARIREMENPADVHPLSERMKEYAKEGFERELMEYMDEALYLKFTQHPDLRDQLLNTGVADLIYAEATDPVWGEGTLGQGMNHLGIALRRLRERLRAELAGQ</sequence>
<evidence type="ECO:0000313" key="2">
    <source>
        <dbReference type="EMBL" id="TFK46916.1"/>
    </source>
</evidence>
<dbReference type="Pfam" id="PF08719">
    <property type="entry name" value="NADAR"/>
    <property type="match status" value="1"/>
</dbReference>
<accession>A0A5C3MRB7</accession>
<dbReference type="Proteomes" id="UP000305948">
    <property type="component" value="Unassembled WGS sequence"/>
</dbReference>
<dbReference type="InterPro" id="IPR037238">
    <property type="entry name" value="YbiA-like_sf"/>
</dbReference>
<evidence type="ECO:0000313" key="3">
    <source>
        <dbReference type="Proteomes" id="UP000305948"/>
    </source>
</evidence>
<feature type="domain" description="NADAR" evidence="1">
    <location>
        <begin position="31"/>
        <end position="160"/>
    </location>
</feature>
<name>A0A5C3MRB7_9AGAM</name>
<dbReference type="AlphaFoldDB" id="A0A5C3MRB7"/>
<keyword evidence="3" id="KW-1185">Reference proteome</keyword>
<organism evidence="2 3">
    <name type="scientific">Heliocybe sulcata</name>
    <dbReference type="NCBI Taxonomy" id="5364"/>
    <lineage>
        <taxon>Eukaryota</taxon>
        <taxon>Fungi</taxon>
        <taxon>Dikarya</taxon>
        <taxon>Basidiomycota</taxon>
        <taxon>Agaricomycotina</taxon>
        <taxon>Agaricomycetes</taxon>
        <taxon>Gloeophyllales</taxon>
        <taxon>Gloeophyllaceae</taxon>
        <taxon>Heliocybe</taxon>
    </lineage>
</organism>
<dbReference type="OrthoDB" id="206452at2759"/>
<evidence type="ECO:0000259" key="1">
    <source>
        <dbReference type="Pfam" id="PF08719"/>
    </source>
</evidence>
<dbReference type="Gene3D" id="1.10.357.40">
    <property type="entry name" value="YbiA-like"/>
    <property type="match status" value="1"/>
</dbReference>
<dbReference type="EMBL" id="ML213526">
    <property type="protein sequence ID" value="TFK46916.1"/>
    <property type="molecule type" value="Genomic_DNA"/>
</dbReference>
<dbReference type="SUPFAM" id="SSF143990">
    <property type="entry name" value="YbiA-like"/>
    <property type="match status" value="1"/>
</dbReference>
<reference evidence="2 3" key="1">
    <citation type="journal article" date="2019" name="Nat. Ecol. Evol.">
        <title>Megaphylogeny resolves global patterns of mushroom evolution.</title>
        <authorList>
            <person name="Varga T."/>
            <person name="Krizsan K."/>
            <person name="Foldi C."/>
            <person name="Dima B."/>
            <person name="Sanchez-Garcia M."/>
            <person name="Sanchez-Ramirez S."/>
            <person name="Szollosi G.J."/>
            <person name="Szarkandi J.G."/>
            <person name="Papp V."/>
            <person name="Albert L."/>
            <person name="Andreopoulos W."/>
            <person name="Angelini C."/>
            <person name="Antonin V."/>
            <person name="Barry K.W."/>
            <person name="Bougher N.L."/>
            <person name="Buchanan P."/>
            <person name="Buyck B."/>
            <person name="Bense V."/>
            <person name="Catcheside P."/>
            <person name="Chovatia M."/>
            <person name="Cooper J."/>
            <person name="Damon W."/>
            <person name="Desjardin D."/>
            <person name="Finy P."/>
            <person name="Geml J."/>
            <person name="Haridas S."/>
            <person name="Hughes K."/>
            <person name="Justo A."/>
            <person name="Karasinski D."/>
            <person name="Kautmanova I."/>
            <person name="Kiss B."/>
            <person name="Kocsube S."/>
            <person name="Kotiranta H."/>
            <person name="LaButti K.M."/>
            <person name="Lechner B.E."/>
            <person name="Liimatainen K."/>
            <person name="Lipzen A."/>
            <person name="Lukacs Z."/>
            <person name="Mihaltcheva S."/>
            <person name="Morgado L.N."/>
            <person name="Niskanen T."/>
            <person name="Noordeloos M.E."/>
            <person name="Ohm R.A."/>
            <person name="Ortiz-Santana B."/>
            <person name="Ovrebo C."/>
            <person name="Racz N."/>
            <person name="Riley R."/>
            <person name="Savchenko A."/>
            <person name="Shiryaev A."/>
            <person name="Soop K."/>
            <person name="Spirin V."/>
            <person name="Szebenyi C."/>
            <person name="Tomsovsky M."/>
            <person name="Tulloss R.E."/>
            <person name="Uehling J."/>
            <person name="Grigoriev I.V."/>
            <person name="Vagvolgyi C."/>
            <person name="Papp T."/>
            <person name="Martin F.M."/>
            <person name="Miettinen O."/>
            <person name="Hibbett D.S."/>
            <person name="Nagy L.G."/>
        </authorList>
    </citation>
    <scope>NUCLEOTIDE SEQUENCE [LARGE SCALE GENOMIC DNA]</scope>
    <source>
        <strain evidence="2 3">OMC1185</strain>
    </source>
</reference>
<dbReference type="STRING" id="5364.A0A5C3MRB7"/>
<protein>
    <recommendedName>
        <fullName evidence="1">NADAR domain-containing protein</fullName>
    </recommendedName>
</protein>